<evidence type="ECO:0000259" key="6">
    <source>
        <dbReference type="Pfam" id="PF00082"/>
    </source>
</evidence>
<dbReference type="PANTHER" id="PTHR43806">
    <property type="entry name" value="PEPTIDASE S8"/>
    <property type="match status" value="1"/>
</dbReference>
<dbReference type="InterPro" id="IPR015500">
    <property type="entry name" value="Peptidase_S8_subtilisin-rel"/>
</dbReference>
<evidence type="ECO:0000256" key="2">
    <source>
        <dbReference type="ARBA" id="ARBA00022670"/>
    </source>
</evidence>
<accession>A0A8T4KVQ8</accession>
<feature type="active site" description="Charge relay system" evidence="5">
    <location>
        <position position="140"/>
    </location>
</feature>
<evidence type="ECO:0000256" key="1">
    <source>
        <dbReference type="ARBA" id="ARBA00011073"/>
    </source>
</evidence>
<dbReference type="InterPro" id="IPR000209">
    <property type="entry name" value="Peptidase_S8/S53_dom"/>
</dbReference>
<dbReference type="Proteomes" id="UP000677687">
    <property type="component" value="Unassembled WGS sequence"/>
</dbReference>
<feature type="active site" description="Charge relay system" evidence="5">
    <location>
        <position position="328"/>
    </location>
</feature>
<dbReference type="GO" id="GO:0006508">
    <property type="term" value="P:proteolysis"/>
    <property type="evidence" value="ECO:0007669"/>
    <property type="project" value="UniProtKB-KW"/>
</dbReference>
<keyword evidence="2" id="KW-0645">Protease</keyword>
<evidence type="ECO:0000256" key="4">
    <source>
        <dbReference type="ARBA" id="ARBA00022825"/>
    </source>
</evidence>
<evidence type="ECO:0000256" key="5">
    <source>
        <dbReference type="PIRSR" id="PIRSR615500-1"/>
    </source>
</evidence>
<dbReference type="InterPro" id="IPR023828">
    <property type="entry name" value="Peptidase_S8_Ser-AS"/>
</dbReference>
<dbReference type="AlphaFoldDB" id="A0A8T4KVQ8"/>
<dbReference type="InterPro" id="IPR036852">
    <property type="entry name" value="Peptidase_S8/S53_dom_sf"/>
</dbReference>
<reference evidence="7" key="1">
    <citation type="submission" date="2021-03" db="EMBL/GenBank/DDBJ databases">
        <authorList>
            <person name="Jaffe A."/>
        </authorList>
    </citation>
    <scope>NUCLEOTIDE SEQUENCE</scope>
    <source>
        <strain evidence="7">RIFCSPHIGHO2_01_FULL_AR10_44_11</strain>
    </source>
</reference>
<protein>
    <submittedName>
        <fullName evidence="7">S8 family serine peptidase</fullName>
    </submittedName>
</protein>
<dbReference type="EMBL" id="JAGVWD010000049">
    <property type="protein sequence ID" value="MBS3057642.1"/>
    <property type="molecule type" value="Genomic_DNA"/>
</dbReference>
<dbReference type="Pfam" id="PF00082">
    <property type="entry name" value="Peptidase_S8"/>
    <property type="match status" value="1"/>
</dbReference>
<reference evidence="7" key="2">
    <citation type="submission" date="2021-05" db="EMBL/GenBank/DDBJ databases">
        <title>Protein family content uncovers lineage relationships and bacterial pathway maintenance mechanisms in DPANN archaea.</title>
        <authorList>
            <person name="Castelle C.J."/>
            <person name="Meheust R."/>
            <person name="Jaffe A.L."/>
            <person name="Seitz K."/>
            <person name="Gong X."/>
            <person name="Baker B.J."/>
            <person name="Banfield J.F."/>
        </authorList>
    </citation>
    <scope>NUCLEOTIDE SEQUENCE</scope>
    <source>
        <strain evidence="7">RIFCSPHIGHO2_01_FULL_AR10_44_11</strain>
    </source>
</reference>
<proteinExistence type="inferred from homology"/>
<dbReference type="InterPro" id="IPR050131">
    <property type="entry name" value="Peptidase_S8_subtilisin-like"/>
</dbReference>
<comment type="caution">
    <text evidence="7">The sequence shown here is derived from an EMBL/GenBank/DDBJ whole genome shotgun (WGS) entry which is preliminary data.</text>
</comment>
<keyword evidence="4" id="KW-0720">Serine protease</keyword>
<dbReference type="Gene3D" id="3.40.50.200">
    <property type="entry name" value="Peptidase S8/S53 domain"/>
    <property type="match status" value="1"/>
</dbReference>
<dbReference type="PANTHER" id="PTHR43806:SF11">
    <property type="entry name" value="CEREVISIN-RELATED"/>
    <property type="match status" value="1"/>
</dbReference>
<gene>
    <name evidence="7" type="ORF">J4415_03370</name>
</gene>
<name>A0A8T4KVQ8_9ARCH</name>
<feature type="active site" description="Charge relay system" evidence="5">
    <location>
        <position position="107"/>
    </location>
</feature>
<organism evidence="7 8">
    <name type="scientific">Candidatus Iainarchaeum sp</name>
    <dbReference type="NCBI Taxonomy" id="3101447"/>
    <lineage>
        <taxon>Archaea</taxon>
        <taxon>Candidatus Iainarchaeota</taxon>
        <taxon>Candidatus Iainarchaeia</taxon>
        <taxon>Candidatus Iainarchaeales</taxon>
        <taxon>Candidatus Iainarchaeaceae</taxon>
        <taxon>Candidatus Iainarchaeum</taxon>
    </lineage>
</organism>
<feature type="domain" description="Peptidase S8/S53" evidence="6">
    <location>
        <begin position="98"/>
        <end position="376"/>
    </location>
</feature>
<dbReference type="PROSITE" id="PS00138">
    <property type="entry name" value="SUBTILASE_SER"/>
    <property type="match status" value="1"/>
</dbReference>
<evidence type="ECO:0000313" key="7">
    <source>
        <dbReference type="EMBL" id="MBS3057642.1"/>
    </source>
</evidence>
<evidence type="ECO:0000313" key="8">
    <source>
        <dbReference type="Proteomes" id="UP000677687"/>
    </source>
</evidence>
<dbReference type="SUPFAM" id="SSF52743">
    <property type="entry name" value="Subtilisin-like"/>
    <property type="match status" value="1"/>
</dbReference>
<comment type="similarity">
    <text evidence="1">Belongs to the peptidase S8 family.</text>
</comment>
<dbReference type="InterPro" id="IPR022398">
    <property type="entry name" value="Peptidase_S8_His-AS"/>
</dbReference>
<sequence length="385" mass="40020">MKKTYFILSVMFLIVGLMLVAAPKEGKRVIAHNEKEIGAALEKGCKVVSNARTLKALQCPENAASELGLQEDIRMFAMDAKANTQIRSNLVQASGNVGTGRKIVVLDTGYNYNHPELSSSYLGGKDFVNNDNDPIDDNGHGSHVAGIITADGINTNAKGVAPGAGVISGKVLDSSGSGYFSDVVAAVYWAVDGEDGVAGDVCNTDNSTNQTTCTNDDFNADAISISLGTSPPYTYKGFCDNVLPDLTSAIKYARNRNVIVVVAAGNSGSSGVSIPGCISYSATVGAVDSRDKIASWSGKGNAVDISAPGVSIYSSWLGTSYKTASGTSMATPMVSGTAALVKFAHPEYTAAQVESALFNTAKDLGKAGKDTSYGWGRVDAYKAVN</sequence>
<dbReference type="PROSITE" id="PS00137">
    <property type="entry name" value="SUBTILASE_HIS"/>
    <property type="match status" value="1"/>
</dbReference>
<evidence type="ECO:0000256" key="3">
    <source>
        <dbReference type="ARBA" id="ARBA00022801"/>
    </source>
</evidence>
<dbReference type="GO" id="GO:0004252">
    <property type="term" value="F:serine-type endopeptidase activity"/>
    <property type="evidence" value="ECO:0007669"/>
    <property type="project" value="InterPro"/>
</dbReference>
<dbReference type="PRINTS" id="PR00723">
    <property type="entry name" value="SUBTILISIN"/>
</dbReference>
<dbReference type="PROSITE" id="PS51892">
    <property type="entry name" value="SUBTILASE"/>
    <property type="match status" value="1"/>
</dbReference>
<keyword evidence="3" id="KW-0378">Hydrolase</keyword>